<reference evidence="3 4" key="1">
    <citation type="submission" date="2024-09" db="EMBL/GenBank/DDBJ databases">
        <authorList>
            <person name="Sun Q."/>
            <person name="Mori K."/>
        </authorList>
    </citation>
    <scope>NUCLEOTIDE SEQUENCE [LARGE SCALE GENOMIC DNA]</scope>
    <source>
        <strain evidence="3 4">TBRC 1432</strain>
    </source>
</reference>
<gene>
    <name evidence="3" type="ORF">ACFFH7_05585</name>
</gene>
<protein>
    <submittedName>
        <fullName evidence="3">B-4DMT family transporter</fullName>
    </submittedName>
</protein>
<comment type="caution">
    <text evidence="3">The sequence shown here is derived from an EMBL/GenBank/DDBJ whole genome shotgun (WGS) entry which is preliminary data.</text>
</comment>
<name>A0ABV6MM56_9PSEU</name>
<sequence length="135" mass="13584">MKVWLVRGLVLAVVHAAVQTAQAWVRAGDPTAVGWLRPTALSVLVAVAVVWGGIDGWRGLEGRGLAWFKASLVAGPVGGVLGVIGQGVFVDDTGAEALPVAITGGAAFIALLVLVPAAVGLLFGKMARPAAPTNA</sequence>
<keyword evidence="2" id="KW-0732">Signal</keyword>
<dbReference type="InterPro" id="IPR047958">
    <property type="entry name" value="B-4DMT-like"/>
</dbReference>
<keyword evidence="4" id="KW-1185">Reference proteome</keyword>
<feature type="transmembrane region" description="Helical" evidence="1">
    <location>
        <begin position="66"/>
        <end position="89"/>
    </location>
</feature>
<evidence type="ECO:0000256" key="2">
    <source>
        <dbReference type="SAM" id="SignalP"/>
    </source>
</evidence>
<dbReference type="Proteomes" id="UP001589810">
    <property type="component" value="Unassembled WGS sequence"/>
</dbReference>
<evidence type="ECO:0000313" key="4">
    <source>
        <dbReference type="Proteomes" id="UP001589810"/>
    </source>
</evidence>
<keyword evidence="1" id="KW-1133">Transmembrane helix</keyword>
<evidence type="ECO:0000313" key="3">
    <source>
        <dbReference type="EMBL" id="MFC0540941.1"/>
    </source>
</evidence>
<feature type="transmembrane region" description="Helical" evidence="1">
    <location>
        <begin position="33"/>
        <end position="54"/>
    </location>
</feature>
<keyword evidence="1" id="KW-0472">Membrane</keyword>
<dbReference type="NCBIfam" id="NF037996">
    <property type="entry name" value="B-4DMT"/>
    <property type="match status" value="1"/>
</dbReference>
<feature type="chain" id="PRO_5047184389" evidence="2">
    <location>
        <begin position="24"/>
        <end position="135"/>
    </location>
</feature>
<accession>A0ABV6MM56</accession>
<keyword evidence="1" id="KW-0812">Transmembrane</keyword>
<dbReference type="RefSeq" id="WP_273939783.1">
    <property type="nucleotide sequence ID" value="NZ_CP097263.1"/>
</dbReference>
<dbReference type="EMBL" id="JBHLUD010000001">
    <property type="protein sequence ID" value="MFC0540941.1"/>
    <property type="molecule type" value="Genomic_DNA"/>
</dbReference>
<organism evidence="3 4">
    <name type="scientific">Kutzneria chonburiensis</name>
    <dbReference type="NCBI Taxonomy" id="1483604"/>
    <lineage>
        <taxon>Bacteria</taxon>
        <taxon>Bacillati</taxon>
        <taxon>Actinomycetota</taxon>
        <taxon>Actinomycetes</taxon>
        <taxon>Pseudonocardiales</taxon>
        <taxon>Pseudonocardiaceae</taxon>
        <taxon>Kutzneria</taxon>
    </lineage>
</organism>
<feature type="transmembrane region" description="Helical" evidence="1">
    <location>
        <begin position="101"/>
        <end position="123"/>
    </location>
</feature>
<evidence type="ECO:0000256" key="1">
    <source>
        <dbReference type="SAM" id="Phobius"/>
    </source>
</evidence>
<feature type="signal peptide" evidence="2">
    <location>
        <begin position="1"/>
        <end position="23"/>
    </location>
</feature>
<proteinExistence type="predicted"/>